<evidence type="ECO:0000259" key="4">
    <source>
        <dbReference type="PROSITE" id="PS50043"/>
    </source>
</evidence>
<organism evidence="5 6">
    <name type="scientific">Sulfuriferula multivorans</name>
    <dbReference type="NCBI Taxonomy" id="1559896"/>
    <lineage>
        <taxon>Bacteria</taxon>
        <taxon>Pseudomonadati</taxon>
        <taxon>Pseudomonadota</taxon>
        <taxon>Betaproteobacteria</taxon>
        <taxon>Nitrosomonadales</taxon>
        <taxon>Sulfuricellaceae</taxon>
        <taxon>Sulfuriferula</taxon>
    </lineage>
</organism>
<keyword evidence="3" id="KW-0804">Transcription</keyword>
<evidence type="ECO:0000256" key="3">
    <source>
        <dbReference type="ARBA" id="ARBA00023163"/>
    </source>
</evidence>
<dbReference type="OrthoDB" id="135231at2"/>
<evidence type="ECO:0000313" key="5">
    <source>
        <dbReference type="EMBL" id="GBL47686.1"/>
    </source>
</evidence>
<proteinExistence type="predicted"/>
<dbReference type="PRINTS" id="PR00038">
    <property type="entry name" value="HTHLUXR"/>
</dbReference>
<dbReference type="InterPro" id="IPR016032">
    <property type="entry name" value="Sig_transdc_resp-reg_C-effctor"/>
</dbReference>
<keyword evidence="1" id="KW-0805">Transcription regulation</keyword>
<sequence length="265" mass="30014">MIEEITLQGEDQKNLAYIVETSLRVQQRSHFFSWVQGPLQTLIPHEILICALRHTPDSDMYTERFSATRYFRDEHFQTVCKPLDGLLAHMVARWDVSGQPCMLPIAEAQPGISSCESQWADQLHTLELRNVAAHGVRAADGGVKAFFSFSRVSVPLGIQIAHSLRILVPCIFTTFSRMLAEERHTGNALCNPAINMVKPLRPREIEILVWIREGKSNNEIAQILALSPHTVKNHIQKIMNKLNVRTRGQAVTRAISLGIIRHNQR</sequence>
<dbReference type="InterPro" id="IPR000792">
    <property type="entry name" value="Tscrpt_reg_LuxR_C"/>
</dbReference>
<gene>
    <name evidence="5" type="ORF">SFMTTN_3528</name>
</gene>
<evidence type="ECO:0000313" key="6">
    <source>
        <dbReference type="Proteomes" id="UP000286806"/>
    </source>
</evidence>
<dbReference type="Proteomes" id="UP000286806">
    <property type="component" value="Unassembled WGS sequence"/>
</dbReference>
<dbReference type="SMART" id="SM00421">
    <property type="entry name" value="HTH_LUXR"/>
    <property type="match status" value="1"/>
</dbReference>
<dbReference type="PANTHER" id="PTHR44688:SF16">
    <property type="entry name" value="DNA-BINDING TRANSCRIPTIONAL ACTIVATOR DEVR_DOSR"/>
    <property type="match status" value="1"/>
</dbReference>
<dbReference type="InterPro" id="IPR036388">
    <property type="entry name" value="WH-like_DNA-bd_sf"/>
</dbReference>
<dbReference type="SUPFAM" id="SSF46894">
    <property type="entry name" value="C-terminal effector domain of the bipartite response regulators"/>
    <property type="match status" value="1"/>
</dbReference>
<dbReference type="AlphaFoldDB" id="A0A401JI30"/>
<feature type="domain" description="HTH luxR-type" evidence="4">
    <location>
        <begin position="193"/>
        <end position="258"/>
    </location>
</feature>
<dbReference type="InterPro" id="IPR017470">
    <property type="entry name" value="Tscrpt_reg_EpsA"/>
</dbReference>
<dbReference type="Gene3D" id="1.10.10.10">
    <property type="entry name" value="Winged helix-like DNA-binding domain superfamily/Winged helix DNA-binding domain"/>
    <property type="match status" value="1"/>
</dbReference>
<name>A0A401JI30_9PROT</name>
<accession>A0A401JI30</accession>
<dbReference type="GO" id="GO:0003677">
    <property type="term" value="F:DNA binding"/>
    <property type="evidence" value="ECO:0007669"/>
    <property type="project" value="UniProtKB-KW"/>
</dbReference>
<dbReference type="PROSITE" id="PS50043">
    <property type="entry name" value="HTH_LUXR_2"/>
    <property type="match status" value="1"/>
</dbReference>
<protein>
    <submittedName>
        <fullName evidence="5">Transcriptional regulator, LuxR family</fullName>
    </submittedName>
</protein>
<dbReference type="PANTHER" id="PTHR44688">
    <property type="entry name" value="DNA-BINDING TRANSCRIPTIONAL ACTIVATOR DEVR_DOSR"/>
    <property type="match status" value="1"/>
</dbReference>
<keyword evidence="2" id="KW-0238">DNA-binding</keyword>
<dbReference type="EMBL" id="BGOW01000071">
    <property type="protein sequence ID" value="GBL47686.1"/>
    <property type="molecule type" value="Genomic_DNA"/>
</dbReference>
<comment type="caution">
    <text evidence="5">The sequence shown here is derived from an EMBL/GenBank/DDBJ whole genome shotgun (WGS) entry which is preliminary data.</text>
</comment>
<dbReference type="Pfam" id="PF00196">
    <property type="entry name" value="GerE"/>
    <property type="match status" value="1"/>
</dbReference>
<evidence type="ECO:0000256" key="1">
    <source>
        <dbReference type="ARBA" id="ARBA00023015"/>
    </source>
</evidence>
<dbReference type="NCBIfam" id="TIGR03020">
    <property type="entry name" value="EpsA"/>
    <property type="match status" value="1"/>
</dbReference>
<dbReference type="CDD" id="cd06170">
    <property type="entry name" value="LuxR_C_like"/>
    <property type="match status" value="1"/>
</dbReference>
<dbReference type="RefSeq" id="WP_124706438.1">
    <property type="nucleotide sequence ID" value="NZ_BGOW01000071.1"/>
</dbReference>
<reference evidence="5 6" key="1">
    <citation type="journal article" date="2019" name="Front. Microbiol.">
        <title>Genomes of Neutrophilic Sulfur-Oxidizing Chemolithoautotrophs Representing 9 Proteobacterial Species From 8 Genera.</title>
        <authorList>
            <person name="Watanabe T."/>
            <person name="Kojima H."/>
            <person name="Umezawa K."/>
            <person name="Hori C."/>
            <person name="Takasuka T.E."/>
            <person name="Kato Y."/>
            <person name="Fukui M."/>
        </authorList>
    </citation>
    <scope>NUCLEOTIDE SEQUENCE [LARGE SCALE GENOMIC DNA]</scope>
    <source>
        <strain evidence="5 6">TTN</strain>
    </source>
</reference>
<keyword evidence="6" id="KW-1185">Reference proteome</keyword>
<dbReference type="GO" id="GO:0006355">
    <property type="term" value="P:regulation of DNA-templated transcription"/>
    <property type="evidence" value="ECO:0007669"/>
    <property type="project" value="InterPro"/>
</dbReference>
<evidence type="ECO:0000256" key="2">
    <source>
        <dbReference type="ARBA" id="ARBA00023125"/>
    </source>
</evidence>